<dbReference type="Proteomes" id="UP000043437">
    <property type="component" value="Unassembled WGS sequence"/>
</dbReference>
<name>A0A0K2Y0T7_9HELI</name>
<accession>A0A0K2Y0T7</accession>
<organism evidence="1 2">
    <name type="scientific">Helicobacter ailurogastricus</name>
    <dbReference type="NCBI Taxonomy" id="1578720"/>
    <lineage>
        <taxon>Bacteria</taxon>
        <taxon>Pseudomonadati</taxon>
        <taxon>Campylobacterota</taxon>
        <taxon>Epsilonproteobacteria</taxon>
        <taxon>Campylobacterales</taxon>
        <taxon>Helicobacteraceae</taxon>
        <taxon>Helicobacter</taxon>
    </lineage>
</organism>
<dbReference type="EMBL" id="CDMG01000009">
    <property type="protein sequence ID" value="CRF52916.1"/>
    <property type="molecule type" value="Genomic_DNA"/>
</dbReference>
<evidence type="ECO:0000313" key="2">
    <source>
        <dbReference type="Proteomes" id="UP000043437"/>
    </source>
</evidence>
<protein>
    <submittedName>
        <fullName evidence="1">Uncharacterized protein</fullName>
    </submittedName>
</protein>
<evidence type="ECO:0000313" key="1">
    <source>
        <dbReference type="EMBL" id="CRF52916.1"/>
    </source>
</evidence>
<proteinExistence type="predicted"/>
<gene>
    <name evidence="1" type="ORF">HAL07_13810</name>
</gene>
<dbReference type="AlphaFoldDB" id="A0A0K2Y0T7"/>
<reference evidence="2" key="1">
    <citation type="submission" date="2014-12" db="EMBL/GenBank/DDBJ databases">
        <authorList>
            <person name="Jaenicke S."/>
        </authorList>
    </citation>
    <scope>NUCLEOTIDE SEQUENCE [LARGE SCALE GENOMIC DNA]</scope>
</reference>
<sequence length="39" mass="4523">MDFNRRFQINQEKPQNKLILTSKLLSWGVLGLAPRAILI</sequence>